<proteinExistence type="predicted"/>
<name>A0AAQ3QVG2_9BACT</name>
<dbReference type="KEGG" id="puo:RZN69_09875"/>
<keyword evidence="3" id="KW-1185">Reference proteome</keyword>
<evidence type="ECO:0000313" key="3">
    <source>
        <dbReference type="Proteomes" id="UP001304300"/>
    </source>
</evidence>
<evidence type="ECO:0000256" key="1">
    <source>
        <dbReference type="SAM" id="SignalP"/>
    </source>
</evidence>
<feature type="chain" id="PRO_5042895340" evidence="1">
    <location>
        <begin position="31"/>
        <end position="254"/>
    </location>
</feature>
<organism evidence="2 3">
    <name type="scientific">Rubellicoccus peritrichatus</name>
    <dbReference type="NCBI Taxonomy" id="3080537"/>
    <lineage>
        <taxon>Bacteria</taxon>
        <taxon>Pseudomonadati</taxon>
        <taxon>Verrucomicrobiota</taxon>
        <taxon>Opitutia</taxon>
        <taxon>Puniceicoccales</taxon>
        <taxon>Cerasicoccaceae</taxon>
        <taxon>Rubellicoccus</taxon>
    </lineage>
</organism>
<dbReference type="AlphaFoldDB" id="A0AAQ3QVG2"/>
<sequence>MKSKLSLPKTLFVISFSLAFMCLANLHAQANSTDLTKVNISLLIEKRVKPVAYGEDGDNNRAAYQEKDANLYYWSNDKYNSISIKPNTPSKPFEYSGPPRLVLFEKLNTVGANGENQYRPLMEANLAPGITDYLLVGTKQSSKSSLQKLIALPIDSAKLPEGSILAINLSSKPLTVAYESGRVTLNPLKPALIDVSKAKEFKFRILAAIQDGGEHQMVYRRIWSVKPTTRGVCLFFPINEKMTRWNTDLIKFTQ</sequence>
<reference evidence="2 3" key="1">
    <citation type="submission" date="2023-10" db="EMBL/GenBank/DDBJ databases">
        <title>Rubellicoccus peritrichatus gen. nov., sp. nov., isolated from an algae of coral reef tank.</title>
        <authorList>
            <person name="Luo J."/>
        </authorList>
    </citation>
    <scope>NUCLEOTIDE SEQUENCE [LARGE SCALE GENOMIC DNA]</scope>
    <source>
        <strain evidence="2 3">CR14</strain>
    </source>
</reference>
<feature type="signal peptide" evidence="1">
    <location>
        <begin position="1"/>
        <end position="30"/>
    </location>
</feature>
<dbReference type="EMBL" id="CP136920">
    <property type="protein sequence ID" value="WOO43396.1"/>
    <property type="molecule type" value="Genomic_DNA"/>
</dbReference>
<accession>A0AAQ3QVG2</accession>
<dbReference type="Proteomes" id="UP001304300">
    <property type="component" value="Chromosome"/>
</dbReference>
<gene>
    <name evidence="2" type="ORF">RZN69_09875</name>
</gene>
<evidence type="ECO:0000313" key="2">
    <source>
        <dbReference type="EMBL" id="WOO43396.1"/>
    </source>
</evidence>
<dbReference type="RefSeq" id="WP_317835946.1">
    <property type="nucleotide sequence ID" value="NZ_CP136920.1"/>
</dbReference>
<protein>
    <submittedName>
        <fullName evidence="2">Uncharacterized protein</fullName>
    </submittedName>
</protein>
<keyword evidence="1" id="KW-0732">Signal</keyword>